<name>A0ABX9EXV8_9GAMM</name>
<protein>
    <recommendedName>
        <fullName evidence="3">MarR family transcriptional regulator</fullName>
    </recommendedName>
</protein>
<evidence type="ECO:0000313" key="1">
    <source>
        <dbReference type="EMBL" id="RAT38297.1"/>
    </source>
</evidence>
<accession>A0ABX9EXV8</accession>
<dbReference type="EMBL" id="LUSW01000001">
    <property type="protein sequence ID" value="RAT38297.1"/>
    <property type="molecule type" value="Genomic_DNA"/>
</dbReference>
<sequence>MNNQTFTEDNVAFDFPFECPLHRLILVYIQISGSGDGGKEKIISDKKFRDICCCSSAEFISAITFLMKEGFLKKVNYGMQFGEAANGYVIAVPDRLRG</sequence>
<proteinExistence type="predicted"/>
<comment type="caution">
    <text evidence="1">The sequence shown here is derived from an EMBL/GenBank/DDBJ whole genome shotgun (WGS) entry which is preliminary data.</text>
</comment>
<reference evidence="1 2" key="1">
    <citation type="submission" date="2016-02" db="EMBL/GenBank/DDBJ databases">
        <title>Species-wide whole genome sequencing reveals diversity, host range in Lonsdalea quercina.</title>
        <authorList>
            <person name="Li Y."/>
        </authorList>
    </citation>
    <scope>NUCLEOTIDE SEQUENCE [LARGE SCALE GENOMIC DNA]</scope>
    <source>
        <strain evidence="1 2">CFCC 12721</strain>
    </source>
</reference>
<keyword evidence="2" id="KW-1185">Reference proteome</keyword>
<evidence type="ECO:0000313" key="2">
    <source>
        <dbReference type="Proteomes" id="UP000250186"/>
    </source>
</evidence>
<dbReference type="RefSeq" id="WP_112092058.1">
    <property type="nucleotide sequence ID" value="NZ_LUSR01000001.1"/>
</dbReference>
<organism evidence="1 2">
    <name type="scientific">Lonsdalea populi</name>
    <dbReference type="NCBI Taxonomy" id="1172565"/>
    <lineage>
        <taxon>Bacteria</taxon>
        <taxon>Pseudomonadati</taxon>
        <taxon>Pseudomonadota</taxon>
        <taxon>Gammaproteobacteria</taxon>
        <taxon>Enterobacterales</taxon>
        <taxon>Pectobacteriaceae</taxon>
        <taxon>Lonsdalea</taxon>
    </lineage>
</organism>
<gene>
    <name evidence="1" type="ORF">AU492_00530</name>
</gene>
<evidence type="ECO:0008006" key="3">
    <source>
        <dbReference type="Google" id="ProtNLM"/>
    </source>
</evidence>
<dbReference type="Proteomes" id="UP000250186">
    <property type="component" value="Unassembled WGS sequence"/>
</dbReference>